<dbReference type="Pfam" id="PF00496">
    <property type="entry name" value="SBP_bac_5"/>
    <property type="match status" value="1"/>
</dbReference>
<dbReference type="PIRSF" id="PIRSF002741">
    <property type="entry name" value="MppA"/>
    <property type="match status" value="1"/>
</dbReference>
<keyword evidence="9" id="KW-1185">Reference proteome</keyword>
<dbReference type="InterPro" id="IPR039424">
    <property type="entry name" value="SBP_5"/>
</dbReference>
<evidence type="ECO:0000313" key="8">
    <source>
        <dbReference type="EMBL" id="USG66245.1"/>
    </source>
</evidence>
<accession>A0ABY4WGF1</accession>
<protein>
    <submittedName>
        <fullName evidence="8">ABC transporter substrate-binding protein</fullName>
    </submittedName>
</protein>
<dbReference type="Proteomes" id="UP001056500">
    <property type="component" value="Chromosome"/>
</dbReference>
<feature type="domain" description="Solute-binding protein family 5" evidence="7">
    <location>
        <begin position="101"/>
        <end position="453"/>
    </location>
</feature>
<reference evidence="8" key="1">
    <citation type="submission" date="2022-06" db="EMBL/GenBank/DDBJ databases">
        <title>Genome sequencing of Brevibacillus sp. BB3-R1.</title>
        <authorList>
            <person name="Heo J."/>
            <person name="Lee D."/>
            <person name="Won M."/>
            <person name="Han B.-H."/>
            <person name="Hong S.-B."/>
            <person name="Kwon S.-W."/>
        </authorList>
    </citation>
    <scope>NUCLEOTIDE SEQUENCE</scope>
    <source>
        <strain evidence="8">BB3-R1</strain>
    </source>
</reference>
<dbReference type="EMBL" id="CP098755">
    <property type="protein sequence ID" value="USG66245.1"/>
    <property type="molecule type" value="Genomic_DNA"/>
</dbReference>
<dbReference type="SUPFAM" id="SSF53850">
    <property type="entry name" value="Periplasmic binding protein-like II"/>
    <property type="match status" value="1"/>
</dbReference>
<evidence type="ECO:0000256" key="5">
    <source>
        <dbReference type="SAM" id="MobiDB-lite"/>
    </source>
</evidence>
<keyword evidence="4 6" id="KW-0732">Signal</keyword>
<dbReference type="PANTHER" id="PTHR30290">
    <property type="entry name" value="PERIPLASMIC BINDING COMPONENT OF ABC TRANSPORTER"/>
    <property type="match status" value="1"/>
</dbReference>
<evidence type="ECO:0000256" key="3">
    <source>
        <dbReference type="ARBA" id="ARBA00022448"/>
    </source>
</evidence>
<dbReference type="Gene3D" id="3.40.190.10">
    <property type="entry name" value="Periplasmic binding protein-like II"/>
    <property type="match status" value="1"/>
</dbReference>
<keyword evidence="3" id="KW-0813">Transport</keyword>
<dbReference type="RefSeq" id="WP_251873357.1">
    <property type="nucleotide sequence ID" value="NZ_CP098755.1"/>
</dbReference>
<dbReference type="InterPro" id="IPR023765">
    <property type="entry name" value="SBP_5_CS"/>
</dbReference>
<name>A0ABY4WGF1_9BACL</name>
<feature type="compositionally biased region" description="Low complexity" evidence="5">
    <location>
        <begin position="34"/>
        <end position="43"/>
    </location>
</feature>
<dbReference type="PANTHER" id="PTHR30290:SF10">
    <property type="entry name" value="PERIPLASMIC OLIGOPEPTIDE-BINDING PROTEIN-RELATED"/>
    <property type="match status" value="1"/>
</dbReference>
<dbReference type="PROSITE" id="PS01040">
    <property type="entry name" value="SBP_BACTERIAL_5"/>
    <property type="match status" value="1"/>
</dbReference>
<proteinExistence type="inferred from homology"/>
<gene>
    <name evidence="8" type="ORF">NDK47_02600</name>
</gene>
<dbReference type="CDD" id="cd08512">
    <property type="entry name" value="PBP2_NikA_DppA_OppA_like_7"/>
    <property type="match status" value="1"/>
</dbReference>
<dbReference type="PROSITE" id="PS51257">
    <property type="entry name" value="PROKAR_LIPOPROTEIN"/>
    <property type="match status" value="1"/>
</dbReference>
<comment type="subcellular location">
    <subcellularLocation>
        <location evidence="1">Cell membrane</location>
        <topology evidence="1">Lipid-anchor</topology>
    </subcellularLocation>
</comment>
<dbReference type="Gene3D" id="3.90.76.10">
    <property type="entry name" value="Dipeptide-binding Protein, Domain 1"/>
    <property type="match status" value="1"/>
</dbReference>
<evidence type="ECO:0000313" key="9">
    <source>
        <dbReference type="Proteomes" id="UP001056500"/>
    </source>
</evidence>
<feature type="signal peptide" evidence="6">
    <location>
        <begin position="1"/>
        <end position="27"/>
    </location>
</feature>
<dbReference type="Gene3D" id="3.10.105.10">
    <property type="entry name" value="Dipeptide-binding Protein, Domain 3"/>
    <property type="match status" value="1"/>
</dbReference>
<evidence type="ECO:0000256" key="2">
    <source>
        <dbReference type="ARBA" id="ARBA00005695"/>
    </source>
</evidence>
<evidence type="ECO:0000256" key="4">
    <source>
        <dbReference type="ARBA" id="ARBA00022729"/>
    </source>
</evidence>
<feature type="region of interest" description="Disordered" evidence="5">
    <location>
        <begin position="23"/>
        <end position="46"/>
    </location>
</feature>
<comment type="similarity">
    <text evidence="2">Belongs to the bacterial solute-binding protein 5 family.</text>
</comment>
<dbReference type="InterPro" id="IPR000914">
    <property type="entry name" value="SBP_5_dom"/>
</dbReference>
<evidence type="ECO:0000259" key="7">
    <source>
        <dbReference type="Pfam" id="PF00496"/>
    </source>
</evidence>
<feature type="chain" id="PRO_5045661223" evidence="6">
    <location>
        <begin position="28"/>
        <end position="531"/>
    </location>
</feature>
<dbReference type="InterPro" id="IPR030678">
    <property type="entry name" value="Peptide/Ni-bd"/>
</dbReference>
<sequence>MKKRKWLAVLTLSAMLVAAGCSPNANQQKPAEGQKQPDQQQAQSPVGKAITIAYSEGGTTMDPAMASDLTSDTLIVSTYDQLVQFGTKNVDGTDIADTEVVKPMLAKEWKISDDKLTYTFTLRDDVKFHSGNPVNAEAVVFSMDHLKNGQSSIFKLSGIETVTAKDATTVELKLRKPNPLLLQYLAQYNFSIIDPSVIKEKGDDYLKNNAAGSGPFKLEKWDPASEAILVANTDYWQGAPKVEKVTMKFTKEASSRVLLLGKGDVDLAIEIPAKDVDSLKQNENVQVHSNPSNRILYFAMNNKVKPFDDARVRQAIAYAIPYDKLINDVMYGQAKQLKSAVPSNTPGSTDAGFVYKNDLEKAKQLLKEAGYENGFSFDFTLGSGFQDWEDDAVLIQAELEKIGVKMDIKKVARAQFLQMQKEKNLTSFMSKWTSFVNDPGYHLGFLLYGKGSSNYINYQNAKVDELWEKADVESDPVKRYEMYKEAQEIITSEAPWAYLYEYNRVVGVNKNLKGYSFYPDEIIRFYPLSKE</sequence>
<organism evidence="8 9">
    <name type="scientific">Brevibacillus ruminantium</name>
    <dbReference type="NCBI Taxonomy" id="2950604"/>
    <lineage>
        <taxon>Bacteria</taxon>
        <taxon>Bacillati</taxon>
        <taxon>Bacillota</taxon>
        <taxon>Bacilli</taxon>
        <taxon>Bacillales</taxon>
        <taxon>Paenibacillaceae</taxon>
        <taxon>Brevibacillus</taxon>
    </lineage>
</organism>
<evidence type="ECO:0000256" key="6">
    <source>
        <dbReference type="SAM" id="SignalP"/>
    </source>
</evidence>
<evidence type="ECO:0000256" key="1">
    <source>
        <dbReference type="ARBA" id="ARBA00004193"/>
    </source>
</evidence>